<proteinExistence type="predicted"/>
<keyword evidence="3" id="KW-1185">Reference proteome</keyword>
<feature type="region of interest" description="Disordered" evidence="1">
    <location>
        <begin position="416"/>
        <end position="443"/>
    </location>
</feature>
<organism evidence="2 3">
    <name type="scientific">Protopolystoma xenopodis</name>
    <dbReference type="NCBI Taxonomy" id="117903"/>
    <lineage>
        <taxon>Eukaryota</taxon>
        <taxon>Metazoa</taxon>
        <taxon>Spiralia</taxon>
        <taxon>Lophotrochozoa</taxon>
        <taxon>Platyhelminthes</taxon>
        <taxon>Monogenea</taxon>
        <taxon>Polyopisthocotylea</taxon>
        <taxon>Polystomatidea</taxon>
        <taxon>Polystomatidae</taxon>
        <taxon>Protopolystoma</taxon>
    </lineage>
</organism>
<evidence type="ECO:0000256" key="1">
    <source>
        <dbReference type="SAM" id="MobiDB-lite"/>
    </source>
</evidence>
<protein>
    <submittedName>
        <fullName evidence="2">Uncharacterized protein</fullName>
    </submittedName>
</protein>
<dbReference type="InterPro" id="IPR033228">
    <property type="entry name" value="SZT2"/>
</dbReference>
<sequence length="1341" mass="150708">MQFVNAKQAYAFINADNFLDRFVCTEWYASNLYKPFVAKTIDNITKFYPLQSAQIPFNPDWNDISFASITGAKNDIKMDNIAFILTPNTIAKCISSSYRIAFVLDFSQSMFTPMASGSCYLNTAVKCVESIFFKLSAFVDHLEFSESRFVIPTPLIRLTTVAVTPDARCCILLHAWKLNHSEVRSKINQISRKLFKLEQLWAHSPACSKTCTQKRASSQLIDLLRSGAVSVSLMQADSALSSIIILTDGCFAMSDMNDLDRSMSHLRAAEIQCSFILLSSFDLDMSSYNPFQQEGLGLSLALSSGAHLPHTDLCRFVSHATIGFCISTYSDKWKQILNEKIVLNAWNSVHDLVLSSELMDARMHSLSSEGDLHWMSIDEIEPYTKLIISPFRTVFAARIRDGYRLRSVSNIVLSPAKSKKPSDTQSPALTELIGSPREDDRANHDTSQRLFQIELVLAWKPGIIFRYFITGSWPLHRFALPNAKSNLSTLQSGEEKLHYSCNTEDESDLLNLAPNELSLLLKGTHCRVQMKLNANYSFLHDVTCLRKLPVRSHFRVSIINRFVFHFRLLNLVDRCLEDVSSVSNLSDYLCVPEQYRDGILPVFLITQLSGGQQVIQPTSVFQHNSIAPKSIRTKSGESESVDHNSITVDRFIDAWRFLFDLDTAQCYRWLHIKTIFAILEHDSPLPANLHIPLDGKQYTATLLCRQALSQVHSFLSTWCSFVLLENHTYVCLNIDERVKTFVANSKAQFISSTGVDTNVHLDTSKNPLPFNHYFSFIRLEMRLAELKFSELFIRIAFVAGTPAYLRRMFVQILTNELRTLRFPQRGRQAIPKSRHKSGAAPKRALETLSQLPPLQRSWEETPCCTLFKCRLDRLILERGSFTKVVPLKRPKLSPLITSAGHLENNCLNKFLSNSDEHGPSTTLTSQGQVTAYESYEENVSKLLYQHLYRNVCVWCVKSSQTLQMMFSSLVSLRLQEGFHFARAGPQPGFTNLVTEVYIAPTSNSSDLAPQSCLVQYLLYPIWPTSRVSRPHESQFIASQNSTTISIHSSEIPDSTSFVVQVAIELWIEPKDGHMTGLSPQNAYWNGAEYTELAGRIFELDRTTLSVYSSFDLFCPSNQLQQKQHQVSRRSSDPTIRSVGFCQLHTASAFHQSGLDASILGGEIGASFIPTSFSCLARLSPRFTLLLSFSLICDSANSLSPGPMCETVGSGLIDQICEQLLNCYQAMELTIGDGDQLEFSRHLAINNSTFPSLIPPLHSEMSAMPTESQIPGSKYASHLNSVLTNCSSLKWRFFVLPKDALHRFAGLNSSGDGNLLDSDTTLYTIIAIPTNFSNSNKVSLHI</sequence>
<comment type="caution">
    <text evidence="2">The sequence shown here is derived from an EMBL/GenBank/DDBJ whole genome shotgun (WGS) entry which is preliminary data.</text>
</comment>
<evidence type="ECO:0000313" key="3">
    <source>
        <dbReference type="Proteomes" id="UP000784294"/>
    </source>
</evidence>
<evidence type="ECO:0000313" key="2">
    <source>
        <dbReference type="EMBL" id="VEL09974.1"/>
    </source>
</evidence>
<reference evidence="2" key="1">
    <citation type="submission" date="2018-11" db="EMBL/GenBank/DDBJ databases">
        <authorList>
            <consortium name="Pathogen Informatics"/>
        </authorList>
    </citation>
    <scope>NUCLEOTIDE SEQUENCE</scope>
</reference>
<accession>A0A448WEP2</accession>
<dbReference type="PANTHER" id="PTHR14918">
    <property type="entry name" value="KICSTOR COMPLEX PROTEIN SZT2"/>
    <property type="match status" value="1"/>
</dbReference>
<gene>
    <name evidence="2" type="ORF">PXEA_LOCUS3414</name>
</gene>
<dbReference type="EMBL" id="CAAALY010007717">
    <property type="protein sequence ID" value="VEL09974.1"/>
    <property type="molecule type" value="Genomic_DNA"/>
</dbReference>
<dbReference type="Proteomes" id="UP000784294">
    <property type="component" value="Unassembled WGS sequence"/>
</dbReference>
<dbReference type="PANTHER" id="PTHR14918:SF3">
    <property type="entry name" value="KICSTOR COMPLEX PROTEIN SZT2"/>
    <property type="match status" value="1"/>
</dbReference>
<name>A0A448WEP2_9PLAT</name>
<dbReference type="GO" id="GO:0005777">
    <property type="term" value="C:peroxisome"/>
    <property type="evidence" value="ECO:0007669"/>
    <property type="project" value="InterPro"/>
</dbReference>
<dbReference type="OrthoDB" id="43547at2759"/>